<dbReference type="GO" id="GO:0020037">
    <property type="term" value="F:heme binding"/>
    <property type="evidence" value="ECO:0007669"/>
    <property type="project" value="InterPro"/>
</dbReference>
<evidence type="ECO:0000313" key="2">
    <source>
        <dbReference type="Proteomes" id="UP000664534"/>
    </source>
</evidence>
<evidence type="ECO:0000313" key="1">
    <source>
        <dbReference type="EMBL" id="CAF9942482.1"/>
    </source>
</evidence>
<dbReference type="AlphaFoldDB" id="A0A8H3PJN4"/>
<name>A0A8H3PJN4_9LECA</name>
<dbReference type="Proteomes" id="UP000664534">
    <property type="component" value="Unassembled WGS sequence"/>
</dbReference>
<reference evidence="1" key="1">
    <citation type="submission" date="2021-03" db="EMBL/GenBank/DDBJ databases">
        <authorList>
            <person name="Tagirdzhanova G."/>
        </authorList>
    </citation>
    <scope>NUCLEOTIDE SEQUENCE</scope>
</reference>
<dbReference type="Gene3D" id="1.10.630.10">
    <property type="entry name" value="Cytochrome P450"/>
    <property type="match status" value="1"/>
</dbReference>
<sequence>MAIQSLVGTILLGDYLTIIRDHADTKTPLEISETNDAAAFDFITSYIFGPSFGSKLLKDLSFRQLFLGHHYKERSQGFWRHEMPFLATLIKRMGFDATTKSARWIQDWFSHSFYICRASLRTGESDTRAIMLEHLLKSLDKAQLSGQSNEDHDVISEFHDHGVAGAETTNH</sequence>
<dbReference type="EMBL" id="CAJPDT010000189">
    <property type="protein sequence ID" value="CAF9942482.1"/>
    <property type="molecule type" value="Genomic_DNA"/>
</dbReference>
<dbReference type="InterPro" id="IPR036396">
    <property type="entry name" value="Cyt_P450_sf"/>
</dbReference>
<dbReference type="GO" id="GO:0016705">
    <property type="term" value="F:oxidoreductase activity, acting on paired donors, with incorporation or reduction of molecular oxygen"/>
    <property type="evidence" value="ECO:0007669"/>
    <property type="project" value="InterPro"/>
</dbReference>
<protein>
    <submittedName>
        <fullName evidence="1">Uncharacterized protein</fullName>
    </submittedName>
</protein>
<comment type="caution">
    <text evidence="1">The sequence shown here is derived from an EMBL/GenBank/DDBJ whole genome shotgun (WGS) entry which is preliminary data.</text>
</comment>
<dbReference type="GO" id="GO:0004497">
    <property type="term" value="F:monooxygenase activity"/>
    <property type="evidence" value="ECO:0007669"/>
    <property type="project" value="InterPro"/>
</dbReference>
<dbReference type="GO" id="GO:0005506">
    <property type="term" value="F:iron ion binding"/>
    <property type="evidence" value="ECO:0007669"/>
    <property type="project" value="InterPro"/>
</dbReference>
<proteinExistence type="predicted"/>
<accession>A0A8H3PJN4</accession>
<gene>
    <name evidence="1" type="ORF">IMSHALPRED_003704</name>
</gene>
<keyword evidence="2" id="KW-1185">Reference proteome</keyword>
<dbReference type="SUPFAM" id="SSF48264">
    <property type="entry name" value="Cytochrome P450"/>
    <property type="match status" value="1"/>
</dbReference>
<organism evidence="1 2">
    <name type="scientific">Imshaugia aleurites</name>
    <dbReference type="NCBI Taxonomy" id="172621"/>
    <lineage>
        <taxon>Eukaryota</taxon>
        <taxon>Fungi</taxon>
        <taxon>Dikarya</taxon>
        <taxon>Ascomycota</taxon>
        <taxon>Pezizomycotina</taxon>
        <taxon>Lecanoromycetes</taxon>
        <taxon>OSLEUM clade</taxon>
        <taxon>Lecanoromycetidae</taxon>
        <taxon>Lecanorales</taxon>
        <taxon>Lecanorineae</taxon>
        <taxon>Parmeliaceae</taxon>
        <taxon>Imshaugia</taxon>
    </lineage>
</organism>